<proteinExistence type="predicted"/>
<dbReference type="RefSeq" id="YP_009447912.1">
    <property type="nucleotide sequence ID" value="NC_036579.1"/>
</dbReference>
<keyword evidence="1" id="KW-0812">Transmembrane</keyword>
<evidence type="ECO:0000313" key="4">
    <source>
        <dbReference type="Proteomes" id="UP000242696"/>
    </source>
</evidence>
<evidence type="ECO:0000313" key="2">
    <source>
        <dbReference type="EMBL" id="AUG72264.1"/>
    </source>
</evidence>
<feature type="transmembrane region" description="Helical" evidence="1">
    <location>
        <begin position="6"/>
        <end position="24"/>
    </location>
</feature>
<organism evidence="3">
    <name type="scientific">black bullhead herpesvirus</name>
    <dbReference type="NCBI Taxonomy" id="508441"/>
    <lineage>
        <taxon>Viruses</taxon>
        <taxon>Duplodnaviria</taxon>
        <taxon>Heunggongvirae</taxon>
        <taxon>Peploviricota</taxon>
        <taxon>Herviviricetes</taxon>
        <taxon>Herpesvirales</taxon>
        <taxon>Alloherpesviridae</taxon>
        <taxon>Ictavirus</taxon>
        <taxon>Ictavirus ictaluridallo2</taxon>
    </lineage>
</organism>
<evidence type="ECO:0000256" key="1">
    <source>
        <dbReference type="SAM" id="Phobius"/>
    </source>
</evidence>
<dbReference type="Proteomes" id="UP000242696">
    <property type="component" value="Segment"/>
</dbReference>
<dbReference type="RefSeq" id="YP_009447835.1">
    <property type="nucleotide sequence ID" value="NC_036579.1"/>
</dbReference>
<dbReference type="KEGG" id="vg:35414655"/>
<keyword evidence="4" id="KW-1185">Reference proteome</keyword>
<reference evidence="3" key="1">
    <citation type="journal article" date="2018" name="Arch. Virol.">
        <title>Complete genome sequence and analysis of ictalurid herpesvirus 2.</title>
        <authorList>
            <person name="Borzak R."/>
            <person name="Haluk T."/>
            <person name="Bartha D."/>
            <person name="Doszpoly A."/>
        </authorList>
    </citation>
    <scope>NUCLEOTIDE SEQUENCE</scope>
    <source>
        <strain evidence="3">760/94</strain>
    </source>
</reference>
<name>A0A2H5AJM1_9VIRU</name>
<feature type="transmembrane region" description="Helical" evidence="1">
    <location>
        <begin position="60"/>
        <end position="87"/>
    </location>
</feature>
<dbReference type="GeneID" id="35414655"/>
<keyword evidence="1" id="KW-1133">Transmembrane helix</keyword>
<sequence length="140" mass="16045">MALGTVLRHLAPFIILGCITAWLYSQGYIMEVRCDWTVRECYSINEWGVRFEWRDGIGALINTIIAFDMHTLVLAGYLVIALIVGFVVYVDRWGASLTAISAGLMTALYWWYMTLLITKDSWSPDPSQRDPSRAVWYKNL</sequence>
<dbReference type="EMBL" id="MG271984">
    <property type="protein sequence ID" value="AUG72334.1"/>
    <property type="molecule type" value="Genomic_DNA"/>
</dbReference>
<evidence type="ECO:0000313" key="3">
    <source>
        <dbReference type="EMBL" id="AUG72334.1"/>
    </source>
</evidence>
<keyword evidence="1" id="KW-0472">Membrane</keyword>
<protein>
    <submittedName>
        <fullName evidence="2">ORF92L</fullName>
    </submittedName>
    <submittedName>
        <fullName evidence="3">ORF92R</fullName>
    </submittedName>
</protein>
<dbReference type="EMBL" id="MG271984">
    <property type="protein sequence ID" value="AUG72264.1"/>
    <property type="molecule type" value="Genomic_DNA"/>
</dbReference>
<feature type="transmembrane region" description="Helical" evidence="1">
    <location>
        <begin position="93"/>
        <end position="112"/>
    </location>
</feature>
<dbReference type="GeneID" id="35414732"/>
<dbReference type="KEGG" id="vg:35414732"/>
<accession>A0A2H5AJM1</accession>